<dbReference type="Gene3D" id="3.80.10.10">
    <property type="entry name" value="Ribonuclease Inhibitor"/>
    <property type="match status" value="1"/>
</dbReference>
<sequence>MGGPFGNRGNSESREQTIANASRKIQQVANALRLSEVVALAATRLYTLAVEHKFTKGRKSLNVVAVCLYVACRQKETRNYMLIDFSDLLQLVQTLNLRLPLVDPSHYISRFAALLEFGDETHQVAMDAVRLVQRFDRDWMTRGRRPAGVCGARQDRRYNAEEAPGGVPQDAEWCAYAAGLRNVWLEDEMDPPAFTKGKEKEEREREEREGGGVQVKEKTKKKGKGKGKKKKRKRGEDTDEEDVEEEPQPAEFAPLPFPQFDPTFLNQGIFGDPTQLHFAGAPPPQYVDPSQAHFPGPDFVQFSGPPPPDDAPMPGPSQPPPQPPLFLPEDTEGPDSNIDPTLLESQAASPTTLTEPPTDLPPDKALAQSPPSPLEETVDAAVAEEVADFLKNAQGTVLNSALDEAEQQRQAQFIGDDELLGLDEDELDRFILTEEEVRIKERVWVEMNKDYLEAIAAKQEQQGNDEAKEKKGRKRRKTNNKPRDASTPHGSTAAESVRNLIKKNPRYSKRINYDALKDLFTDGYAVPKLPATPGLDDKDDDPLYVMDDKSDGESMFVVEETGGGGVGMALTRSRSASSGPRQANSGAGAVADEDEDAAGEEEASEKGDEYNDDWDVYEQELADPDCGGQDAPAKTKYWIINSGLSVVDRERFAYYARFVWAFDVRGDRIHPSVFTILEAACGDQLLPHLRFVRCFSTASAYVLHPFLTPSLLSLHWEDDADRDAEKIDAAERLASEILTLAPTLEKLHVPRCNTTSLLSSFGTFEQLRSLDISSTPRVPNWTMIRAIASLEHLTEVYLPSAVVGCQPADRCLGFQTLTSLTISHRREGTDLLRLISPPGLQHLKLVGGLSLLDCWSSEEIREGVELCLSKCVATFTSIVIDDFELGAVDSIVATAEPFFRMRNLRTFRCCRGMMALTVQDDDLRAMGAAWPHLEELQLKWSSAESLDDPSAIPSLQGIVELAHACLHLVRVDLSYARLSLAPDAEPYPGPVHGLEDLILGRGQLSIKNLIPRERVSDLLREFETVRRDRLAPCESPVPVASTTRDHVTTQ</sequence>
<gene>
    <name evidence="12" type="ORF">EVJ58_g5564</name>
</gene>
<dbReference type="GO" id="GO:0000126">
    <property type="term" value="C:transcription factor TFIIIB complex"/>
    <property type="evidence" value="ECO:0007669"/>
    <property type="project" value="TreeGrafter"/>
</dbReference>
<dbReference type="GO" id="GO:0017025">
    <property type="term" value="F:TBP-class protein binding"/>
    <property type="evidence" value="ECO:0007669"/>
    <property type="project" value="InterPro"/>
</dbReference>
<name>A0A4Y9YFV1_9APHY</name>
<evidence type="ECO:0000256" key="1">
    <source>
        <dbReference type="ARBA" id="ARBA00004123"/>
    </source>
</evidence>
<keyword evidence="3" id="KW-0479">Metal-binding</keyword>
<keyword evidence="8" id="KW-0539">Nucleus</keyword>
<feature type="region of interest" description="Disordered" evidence="9">
    <location>
        <begin position="188"/>
        <end position="376"/>
    </location>
</feature>
<keyword evidence="5" id="KW-0862">Zinc</keyword>
<dbReference type="GO" id="GO:0070897">
    <property type="term" value="P:transcription preinitiation complex assembly"/>
    <property type="evidence" value="ECO:0007669"/>
    <property type="project" value="InterPro"/>
</dbReference>
<dbReference type="AlphaFoldDB" id="A0A4Y9YFV1"/>
<dbReference type="GO" id="GO:0005634">
    <property type="term" value="C:nucleus"/>
    <property type="evidence" value="ECO:0007669"/>
    <property type="project" value="UniProtKB-SubCell"/>
</dbReference>
<dbReference type="InterPro" id="IPR036915">
    <property type="entry name" value="Cyclin-like_sf"/>
</dbReference>
<keyword evidence="7" id="KW-0804">Transcription</keyword>
<dbReference type="Pfam" id="PF00382">
    <property type="entry name" value="TFIIB"/>
    <property type="match status" value="2"/>
</dbReference>
<feature type="compositionally biased region" description="Basic and acidic residues" evidence="9">
    <location>
        <begin position="196"/>
        <end position="210"/>
    </location>
</feature>
<dbReference type="Proteomes" id="UP000298390">
    <property type="component" value="Unassembled WGS sequence"/>
</dbReference>
<evidence type="ECO:0000313" key="12">
    <source>
        <dbReference type="EMBL" id="TFY59779.1"/>
    </source>
</evidence>
<feature type="compositionally biased region" description="Acidic residues" evidence="9">
    <location>
        <begin position="237"/>
        <end position="248"/>
    </location>
</feature>
<dbReference type="GO" id="GO:0008270">
    <property type="term" value="F:zinc ion binding"/>
    <property type="evidence" value="ECO:0007669"/>
    <property type="project" value="UniProtKB-KW"/>
</dbReference>
<evidence type="ECO:0000256" key="8">
    <source>
        <dbReference type="ARBA" id="ARBA00023242"/>
    </source>
</evidence>
<dbReference type="Pfam" id="PF07741">
    <property type="entry name" value="BRF1"/>
    <property type="match status" value="1"/>
</dbReference>
<keyword evidence="6" id="KW-0805">Transcription regulation</keyword>
<dbReference type="PANTHER" id="PTHR11618:SF4">
    <property type="entry name" value="TRANSCRIPTION FACTOR IIIB 90 KDA SUBUNIT"/>
    <property type="match status" value="1"/>
</dbReference>
<dbReference type="EMBL" id="SEKV01000287">
    <property type="protein sequence ID" value="TFY59779.1"/>
    <property type="molecule type" value="Genomic_DNA"/>
</dbReference>
<dbReference type="STRING" id="34475.A0A4Y9YFV1"/>
<evidence type="ECO:0000256" key="6">
    <source>
        <dbReference type="ARBA" id="ARBA00023015"/>
    </source>
</evidence>
<feature type="compositionally biased region" description="Pro residues" evidence="9">
    <location>
        <begin position="304"/>
        <end position="326"/>
    </location>
</feature>
<accession>A0A4Y9YFV1</accession>
<keyword evidence="4" id="KW-0863">Zinc-finger</keyword>
<dbReference type="Gene3D" id="1.10.472.10">
    <property type="entry name" value="Cyclin-like"/>
    <property type="match status" value="2"/>
</dbReference>
<dbReference type="InterPro" id="IPR000812">
    <property type="entry name" value="TFIIB"/>
</dbReference>
<evidence type="ECO:0000256" key="9">
    <source>
        <dbReference type="SAM" id="MobiDB-lite"/>
    </source>
</evidence>
<evidence type="ECO:0008006" key="14">
    <source>
        <dbReference type="Google" id="ProtNLM"/>
    </source>
</evidence>
<evidence type="ECO:0000256" key="2">
    <source>
        <dbReference type="ARBA" id="ARBA00010857"/>
    </source>
</evidence>
<feature type="domain" description="Transcription factor TFIIB cyclin-like" evidence="10">
    <location>
        <begin position="15"/>
        <end position="91"/>
    </location>
</feature>
<dbReference type="Gene3D" id="1.20.5.650">
    <property type="entry name" value="Single helix bin"/>
    <property type="match status" value="1"/>
</dbReference>
<dbReference type="SUPFAM" id="SSF47954">
    <property type="entry name" value="Cyclin-like"/>
    <property type="match status" value="2"/>
</dbReference>
<feature type="compositionally biased region" description="Basic residues" evidence="9">
    <location>
        <begin position="470"/>
        <end position="480"/>
    </location>
</feature>
<evidence type="ECO:0000259" key="10">
    <source>
        <dbReference type="Pfam" id="PF00382"/>
    </source>
</evidence>
<dbReference type="InterPro" id="IPR011665">
    <property type="entry name" value="BRF1_TBP-bd_dom"/>
</dbReference>
<comment type="caution">
    <text evidence="12">The sequence shown here is derived from an EMBL/GenBank/DDBJ whole genome shotgun (WGS) entry which is preliminary data.</text>
</comment>
<evidence type="ECO:0000256" key="4">
    <source>
        <dbReference type="ARBA" id="ARBA00022771"/>
    </source>
</evidence>
<dbReference type="InterPro" id="IPR032675">
    <property type="entry name" value="LRR_dom_sf"/>
</dbReference>
<evidence type="ECO:0000256" key="7">
    <source>
        <dbReference type="ARBA" id="ARBA00023163"/>
    </source>
</evidence>
<comment type="similarity">
    <text evidence="2">Belongs to the TFIIB family.</text>
</comment>
<organism evidence="12 13">
    <name type="scientific">Rhodofomes roseus</name>
    <dbReference type="NCBI Taxonomy" id="34475"/>
    <lineage>
        <taxon>Eukaryota</taxon>
        <taxon>Fungi</taxon>
        <taxon>Dikarya</taxon>
        <taxon>Basidiomycota</taxon>
        <taxon>Agaricomycotina</taxon>
        <taxon>Agaricomycetes</taxon>
        <taxon>Polyporales</taxon>
        <taxon>Rhodofomes</taxon>
    </lineage>
</organism>
<feature type="region of interest" description="Disordered" evidence="9">
    <location>
        <begin position="572"/>
        <end position="612"/>
    </location>
</feature>
<dbReference type="GO" id="GO:0000995">
    <property type="term" value="F:RNA polymerase III general transcription initiation factor activity"/>
    <property type="evidence" value="ECO:0007669"/>
    <property type="project" value="TreeGrafter"/>
</dbReference>
<dbReference type="InterPro" id="IPR013150">
    <property type="entry name" value="TFIIB_cyclin"/>
</dbReference>
<feature type="compositionally biased region" description="Acidic residues" evidence="9">
    <location>
        <begin position="591"/>
        <end position="603"/>
    </location>
</feature>
<feature type="region of interest" description="Disordered" evidence="9">
    <location>
        <begin position="457"/>
        <end position="501"/>
    </location>
</feature>
<feature type="domain" description="Brf1 TBP-binding" evidence="11">
    <location>
        <begin position="422"/>
        <end position="520"/>
    </location>
</feature>
<dbReference type="GO" id="GO:0097550">
    <property type="term" value="C:transcription preinitiation complex"/>
    <property type="evidence" value="ECO:0007669"/>
    <property type="project" value="TreeGrafter"/>
</dbReference>
<dbReference type="GO" id="GO:0001006">
    <property type="term" value="F:RNA polymerase III type 3 promoter sequence-specific DNA binding"/>
    <property type="evidence" value="ECO:0007669"/>
    <property type="project" value="TreeGrafter"/>
</dbReference>
<evidence type="ECO:0000256" key="3">
    <source>
        <dbReference type="ARBA" id="ARBA00022723"/>
    </source>
</evidence>
<feature type="domain" description="Transcription factor TFIIB cyclin-like" evidence="10">
    <location>
        <begin position="100"/>
        <end position="152"/>
    </location>
</feature>
<reference evidence="12 13" key="1">
    <citation type="submission" date="2019-01" db="EMBL/GenBank/DDBJ databases">
        <title>Genome sequencing of the rare red list fungi Fomitopsis rosea.</title>
        <authorList>
            <person name="Buettner E."/>
            <person name="Kellner H."/>
        </authorList>
    </citation>
    <scope>NUCLEOTIDE SEQUENCE [LARGE SCALE GENOMIC DNA]</scope>
    <source>
        <strain evidence="12 13">DSM 105464</strain>
    </source>
</reference>
<comment type="subcellular location">
    <subcellularLocation>
        <location evidence="1">Nucleus</location>
    </subcellularLocation>
</comment>
<evidence type="ECO:0000259" key="11">
    <source>
        <dbReference type="Pfam" id="PF07741"/>
    </source>
</evidence>
<feature type="compositionally biased region" description="Polar residues" evidence="9">
    <location>
        <begin position="572"/>
        <end position="585"/>
    </location>
</feature>
<evidence type="ECO:0000313" key="13">
    <source>
        <dbReference type="Proteomes" id="UP000298390"/>
    </source>
</evidence>
<feature type="compositionally biased region" description="Basic residues" evidence="9">
    <location>
        <begin position="218"/>
        <end position="233"/>
    </location>
</feature>
<dbReference type="SUPFAM" id="SSF52058">
    <property type="entry name" value="L domain-like"/>
    <property type="match status" value="1"/>
</dbReference>
<dbReference type="PANTHER" id="PTHR11618">
    <property type="entry name" value="TRANSCRIPTION INITIATION FACTOR IIB-RELATED"/>
    <property type="match status" value="1"/>
</dbReference>
<proteinExistence type="inferred from homology"/>
<protein>
    <recommendedName>
        <fullName evidence="14">Cyclin-like domain-containing protein</fullName>
    </recommendedName>
</protein>
<evidence type="ECO:0000256" key="5">
    <source>
        <dbReference type="ARBA" id="ARBA00022833"/>
    </source>
</evidence>